<dbReference type="InterPro" id="IPR012677">
    <property type="entry name" value="Nucleotide-bd_a/b_plait_sf"/>
</dbReference>
<dbReference type="Pfam" id="PF03467">
    <property type="entry name" value="Smg4_UPF3"/>
    <property type="match status" value="1"/>
</dbReference>
<sequence length="362" mass="41557">MEQANSKKTKKHLNKDNQKSAKRGQKEDKKNKKPNGSQASNNGKTSRSSRNRKRDRFKREKESNGVKLVLRLLPPGLTEEQFTQTLIANTGKFSDFNVVEWYYVQGSYPLKLFSEPTHSRCYFLFGAMDQLKEFSAKAEQVKFTDDRNNSSSPTSRVSLYPRMVIKETKANKRNSKDIEGKIQKDPLFKTFVDSLKLLEEHGSEYGLENVSILKPMKKELAKKRSIESEIKSRSELAMIELTGHKKNRKSKGDKESKQDKNNNDKEGKKKKKKSKKGTAMDGLPESNSVDEKKTRRKRSKKKKKAAKEGIDSQPQENVVILEAAGKKELQRRKNQQDAKTKSKKESSRIEGLESLLQPKKRF</sequence>
<evidence type="ECO:0000256" key="4">
    <source>
        <dbReference type="ARBA" id="ARBA00023242"/>
    </source>
</evidence>
<feature type="region of interest" description="Disordered" evidence="5">
    <location>
        <begin position="237"/>
        <end position="362"/>
    </location>
</feature>
<dbReference type="Proteomes" id="UP000509704">
    <property type="component" value="Chromosome 3"/>
</dbReference>
<dbReference type="InterPro" id="IPR005120">
    <property type="entry name" value="UPF3_dom"/>
</dbReference>
<comment type="similarity">
    <text evidence="2">Belongs to the RENT3 family.</text>
</comment>
<dbReference type="CDD" id="cd12455">
    <property type="entry name" value="RRM_like_Smg4_UPF3"/>
    <property type="match status" value="1"/>
</dbReference>
<dbReference type="GO" id="GO:0003729">
    <property type="term" value="F:mRNA binding"/>
    <property type="evidence" value="ECO:0007669"/>
    <property type="project" value="TreeGrafter"/>
</dbReference>
<accession>A0A7H9B0C8</accession>
<dbReference type="PANTHER" id="PTHR13112:SF0">
    <property type="entry name" value="FI21285P1"/>
    <property type="match status" value="1"/>
</dbReference>
<feature type="compositionally biased region" description="Basic residues" evidence="5">
    <location>
        <begin position="294"/>
        <end position="305"/>
    </location>
</feature>
<feature type="compositionally biased region" description="Basic and acidic residues" evidence="5">
    <location>
        <begin position="14"/>
        <end position="30"/>
    </location>
</feature>
<evidence type="ECO:0000256" key="3">
    <source>
        <dbReference type="ARBA" id="ARBA00023161"/>
    </source>
</evidence>
<dbReference type="GO" id="GO:0005730">
    <property type="term" value="C:nucleolus"/>
    <property type="evidence" value="ECO:0007669"/>
    <property type="project" value="TreeGrafter"/>
</dbReference>
<dbReference type="GeneID" id="59235643"/>
<reference evidence="7 8" key="1">
    <citation type="submission" date="2020-07" db="EMBL/GenBank/DDBJ databases">
        <title>The yeast mating-type switching endonuclease HO is a domesticated member of an unorthodox homing genetic element family.</title>
        <authorList>
            <person name="Coughlan A.Y."/>
            <person name="Lombardi L."/>
            <person name="Braun-Galleani S."/>
            <person name="Martos A.R."/>
            <person name="Galeote V."/>
            <person name="Bigey F."/>
            <person name="Dequin S."/>
            <person name="Byrne K.P."/>
            <person name="Wolfe K.H."/>
        </authorList>
    </citation>
    <scope>NUCLEOTIDE SEQUENCE [LARGE SCALE GENOMIC DNA]</scope>
    <source>
        <strain evidence="7 8">NRRL Y-6702</strain>
    </source>
</reference>
<dbReference type="InterPro" id="IPR039722">
    <property type="entry name" value="Upf3"/>
</dbReference>
<evidence type="ECO:0000256" key="2">
    <source>
        <dbReference type="ARBA" id="ARBA00005991"/>
    </source>
</evidence>
<dbReference type="GO" id="GO:0045727">
    <property type="term" value="P:positive regulation of translation"/>
    <property type="evidence" value="ECO:0007669"/>
    <property type="project" value="TreeGrafter"/>
</dbReference>
<dbReference type="EMBL" id="CP058606">
    <property type="protein sequence ID" value="QLG71946.1"/>
    <property type="molecule type" value="Genomic_DNA"/>
</dbReference>
<name>A0A7H9B0C8_ZYGMR</name>
<dbReference type="Gene3D" id="3.30.70.330">
    <property type="match status" value="1"/>
</dbReference>
<dbReference type="GO" id="GO:0000184">
    <property type="term" value="P:nuclear-transcribed mRNA catabolic process, nonsense-mediated decay"/>
    <property type="evidence" value="ECO:0007669"/>
    <property type="project" value="UniProtKB-KW"/>
</dbReference>
<proteinExistence type="inferred from homology"/>
<dbReference type="AlphaFoldDB" id="A0A7H9B0C8"/>
<feature type="compositionally biased region" description="Basic and acidic residues" evidence="5">
    <location>
        <begin position="334"/>
        <end position="351"/>
    </location>
</feature>
<dbReference type="RefSeq" id="XP_037143674.1">
    <property type="nucleotide sequence ID" value="XM_037287779.1"/>
</dbReference>
<keyword evidence="3" id="KW-0866">Nonsense-mediated mRNA decay</keyword>
<evidence type="ECO:0000256" key="5">
    <source>
        <dbReference type="SAM" id="MobiDB-lite"/>
    </source>
</evidence>
<keyword evidence="8" id="KW-1185">Reference proteome</keyword>
<feature type="domain" description="UPF3" evidence="6">
    <location>
        <begin position="64"/>
        <end position="206"/>
    </location>
</feature>
<feature type="compositionally biased region" description="Polar residues" evidence="5">
    <location>
        <begin position="34"/>
        <end position="46"/>
    </location>
</feature>
<comment type="subcellular location">
    <subcellularLocation>
        <location evidence="1">Nucleus</location>
    </subcellularLocation>
</comment>
<gene>
    <name evidence="7" type="ORF">HG535_0C02980</name>
</gene>
<dbReference type="SUPFAM" id="SSF54928">
    <property type="entry name" value="RNA-binding domain, RBD"/>
    <property type="match status" value="1"/>
</dbReference>
<feature type="compositionally biased region" description="Basic and acidic residues" evidence="5">
    <location>
        <begin position="250"/>
        <end position="267"/>
    </location>
</feature>
<feature type="compositionally biased region" description="Basic residues" evidence="5">
    <location>
        <begin position="47"/>
        <end position="56"/>
    </location>
</feature>
<dbReference type="PANTHER" id="PTHR13112">
    <property type="entry name" value="UPF3 REGULATOR OF NONSENSE TRANSCRIPTS-LIKE PROTEIN"/>
    <property type="match status" value="1"/>
</dbReference>
<dbReference type="OrthoDB" id="18087at2759"/>
<evidence type="ECO:0000256" key="1">
    <source>
        <dbReference type="ARBA" id="ARBA00004123"/>
    </source>
</evidence>
<feature type="region of interest" description="Disordered" evidence="5">
    <location>
        <begin position="1"/>
        <end position="62"/>
    </location>
</feature>
<organism evidence="7 8">
    <name type="scientific">Zygotorulaspora mrakii</name>
    <name type="common">Zygosaccharomyces mrakii</name>
    <dbReference type="NCBI Taxonomy" id="42260"/>
    <lineage>
        <taxon>Eukaryota</taxon>
        <taxon>Fungi</taxon>
        <taxon>Dikarya</taxon>
        <taxon>Ascomycota</taxon>
        <taxon>Saccharomycotina</taxon>
        <taxon>Saccharomycetes</taxon>
        <taxon>Saccharomycetales</taxon>
        <taxon>Saccharomycetaceae</taxon>
        <taxon>Zygotorulaspora</taxon>
    </lineage>
</organism>
<evidence type="ECO:0000313" key="7">
    <source>
        <dbReference type="EMBL" id="QLG71946.1"/>
    </source>
</evidence>
<keyword evidence="4" id="KW-0539">Nucleus</keyword>
<protein>
    <recommendedName>
        <fullName evidence="6">UPF3 domain-containing protein</fullName>
    </recommendedName>
</protein>
<evidence type="ECO:0000259" key="6">
    <source>
        <dbReference type="Pfam" id="PF03467"/>
    </source>
</evidence>
<dbReference type="KEGG" id="zmk:HG535_0C02980"/>
<dbReference type="InterPro" id="IPR035979">
    <property type="entry name" value="RBD_domain_sf"/>
</dbReference>
<dbReference type="GO" id="GO:0005737">
    <property type="term" value="C:cytoplasm"/>
    <property type="evidence" value="ECO:0007669"/>
    <property type="project" value="TreeGrafter"/>
</dbReference>
<evidence type="ECO:0000313" key="8">
    <source>
        <dbReference type="Proteomes" id="UP000509704"/>
    </source>
</evidence>